<evidence type="ECO:0000313" key="1">
    <source>
        <dbReference type="EMBL" id="BAK37013.1"/>
    </source>
</evidence>
<dbReference type="AlphaFoldDB" id="F5XQZ1"/>
<dbReference type="HOGENOM" id="CLU_105030_2_0_11"/>
<name>F5XQZ1_MICPN</name>
<sequence>MRAAGVVASVAQVTIYLIVGLPGAGKTTRAKELEISESALRLTPDDWLMAVFHRDHSTQWRSRERVEQRDRIEGKLVEVGMRVAGSGVNVVLDFGFWGKDERSALRSIADSLGVRAEVIYLPIDDEEQRRRITARSTTAPGQFQMSDDDLKQWRLQFEVPDSAELRGAQIPTVPRGYATWSHWASERWPSLPIL</sequence>
<dbReference type="InterPro" id="IPR027417">
    <property type="entry name" value="P-loop_NTPase"/>
</dbReference>
<dbReference type="Pfam" id="PF13671">
    <property type="entry name" value="AAA_33"/>
    <property type="match status" value="1"/>
</dbReference>
<dbReference type="STRING" id="1032480.MLP_39990"/>
<reference evidence="1 2" key="1">
    <citation type="submission" date="2011-05" db="EMBL/GenBank/DDBJ databases">
        <title>Whole genome sequence of Microlunatus phosphovorus NM-1.</title>
        <authorList>
            <person name="Hosoyama A."/>
            <person name="Sasaki K."/>
            <person name="Harada T."/>
            <person name="Igarashi R."/>
            <person name="Kawakoshi A."/>
            <person name="Sasagawa M."/>
            <person name="Fukada J."/>
            <person name="Nakamura S."/>
            <person name="Katano Y."/>
            <person name="Hanada S."/>
            <person name="Kamagata Y."/>
            <person name="Nakamura N."/>
            <person name="Yamazaki S."/>
            <person name="Fujita N."/>
        </authorList>
    </citation>
    <scope>NUCLEOTIDE SEQUENCE [LARGE SCALE GENOMIC DNA]</scope>
    <source>
        <strain evidence="2">ATCC 700054 / DSM 10555 / JCM 9379 / NBRC 101784 / NCIMB 13414 / VKM Ac-1990 / NM-1</strain>
    </source>
</reference>
<evidence type="ECO:0000313" key="2">
    <source>
        <dbReference type="Proteomes" id="UP000007947"/>
    </source>
</evidence>
<keyword evidence="2" id="KW-1185">Reference proteome</keyword>
<gene>
    <name evidence="1" type="ordered locus">MLP_39990</name>
</gene>
<dbReference type="Gene3D" id="3.40.50.300">
    <property type="entry name" value="P-loop containing nucleotide triphosphate hydrolases"/>
    <property type="match status" value="1"/>
</dbReference>
<dbReference type="KEGG" id="mph:MLP_39990"/>
<dbReference type="eggNOG" id="COG0645">
    <property type="taxonomic scope" value="Bacteria"/>
</dbReference>
<protein>
    <recommendedName>
        <fullName evidence="3">ATP-binding protein</fullName>
    </recommendedName>
</protein>
<dbReference type="SUPFAM" id="SSF52540">
    <property type="entry name" value="P-loop containing nucleoside triphosphate hydrolases"/>
    <property type="match status" value="1"/>
</dbReference>
<proteinExistence type="predicted"/>
<evidence type="ECO:0008006" key="3">
    <source>
        <dbReference type="Google" id="ProtNLM"/>
    </source>
</evidence>
<accession>F5XQZ1</accession>
<dbReference type="Proteomes" id="UP000007947">
    <property type="component" value="Chromosome"/>
</dbReference>
<dbReference type="EMBL" id="AP012204">
    <property type="protein sequence ID" value="BAK37013.1"/>
    <property type="molecule type" value="Genomic_DNA"/>
</dbReference>
<organism evidence="1 2">
    <name type="scientific">Microlunatus phosphovorus (strain ATCC 700054 / DSM 10555 / JCM 9379 / NBRC 101784 / NCIMB 13414 / VKM Ac-1990 / NM-1)</name>
    <dbReference type="NCBI Taxonomy" id="1032480"/>
    <lineage>
        <taxon>Bacteria</taxon>
        <taxon>Bacillati</taxon>
        <taxon>Actinomycetota</taxon>
        <taxon>Actinomycetes</taxon>
        <taxon>Propionibacteriales</taxon>
        <taxon>Propionibacteriaceae</taxon>
        <taxon>Microlunatus</taxon>
    </lineage>
</organism>